<sequence length="110" mass="12284">IVLSTSGNSARLVAKYRPHCPILTITREAQTARQIHLHRGCYPFNYPKSCLTPEELADSDKWQQDVDERIQWGIEQALEMNILKRGDTVVVIQGGKPGVGHTNSMQVISA</sequence>
<gene>
    <name evidence="2" type="primary">PYK1_5</name>
    <name evidence="2" type="ORF">K7432_007712</name>
</gene>
<comment type="caution">
    <text evidence="2">The sequence shown here is derived from an EMBL/GenBank/DDBJ whole genome shotgun (WGS) entry which is preliminary data.</text>
</comment>
<dbReference type="Proteomes" id="UP001479436">
    <property type="component" value="Unassembled WGS sequence"/>
</dbReference>
<feature type="domain" description="Pyruvate kinase C-terminal" evidence="1">
    <location>
        <begin position="1"/>
        <end position="108"/>
    </location>
</feature>
<reference evidence="2 3" key="1">
    <citation type="submission" date="2023-04" db="EMBL/GenBank/DDBJ databases">
        <title>Genome of Basidiobolus ranarum AG-B5.</title>
        <authorList>
            <person name="Stajich J.E."/>
            <person name="Carter-House D."/>
            <person name="Gryganskyi A."/>
        </authorList>
    </citation>
    <scope>NUCLEOTIDE SEQUENCE [LARGE SCALE GENOMIC DNA]</scope>
    <source>
        <strain evidence="2 3">AG-B5</strain>
    </source>
</reference>
<dbReference type="PANTHER" id="PTHR11817">
    <property type="entry name" value="PYRUVATE KINASE"/>
    <property type="match status" value="1"/>
</dbReference>
<feature type="non-terminal residue" evidence="2">
    <location>
        <position position="1"/>
    </location>
</feature>
<dbReference type="GO" id="GO:0004743">
    <property type="term" value="F:pyruvate kinase activity"/>
    <property type="evidence" value="ECO:0007669"/>
    <property type="project" value="UniProtKB-EC"/>
</dbReference>
<evidence type="ECO:0000313" key="2">
    <source>
        <dbReference type="EMBL" id="KAK9764636.1"/>
    </source>
</evidence>
<dbReference type="GO" id="GO:0016301">
    <property type="term" value="F:kinase activity"/>
    <property type="evidence" value="ECO:0007669"/>
    <property type="project" value="UniProtKB-KW"/>
</dbReference>
<keyword evidence="2" id="KW-0808">Transferase</keyword>
<name>A0ABR2WT85_9FUNG</name>
<dbReference type="InterPro" id="IPR015795">
    <property type="entry name" value="Pyrv_Knase_C"/>
</dbReference>
<evidence type="ECO:0000259" key="1">
    <source>
        <dbReference type="Pfam" id="PF02887"/>
    </source>
</evidence>
<dbReference type="Gene3D" id="3.40.1380.20">
    <property type="entry name" value="Pyruvate kinase, C-terminal domain"/>
    <property type="match status" value="1"/>
</dbReference>
<proteinExistence type="predicted"/>
<dbReference type="EC" id="2.7.1.40" evidence="2"/>
<dbReference type="SUPFAM" id="SSF52935">
    <property type="entry name" value="PK C-terminal domain-like"/>
    <property type="match status" value="1"/>
</dbReference>
<keyword evidence="2" id="KW-0670">Pyruvate</keyword>
<accession>A0ABR2WT85</accession>
<protein>
    <submittedName>
        <fullName evidence="2">Pyruvate kinase</fullName>
        <ecNumber evidence="2">2.7.1.40</ecNumber>
    </submittedName>
</protein>
<dbReference type="Pfam" id="PF02887">
    <property type="entry name" value="PK_C"/>
    <property type="match status" value="1"/>
</dbReference>
<dbReference type="EMBL" id="JASJQH010000393">
    <property type="protein sequence ID" value="KAK9764636.1"/>
    <property type="molecule type" value="Genomic_DNA"/>
</dbReference>
<keyword evidence="2" id="KW-0418">Kinase</keyword>
<keyword evidence="3" id="KW-1185">Reference proteome</keyword>
<organism evidence="2 3">
    <name type="scientific">Basidiobolus ranarum</name>
    <dbReference type="NCBI Taxonomy" id="34480"/>
    <lineage>
        <taxon>Eukaryota</taxon>
        <taxon>Fungi</taxon>
        <taxon>Fungi incertae sedis</taxon>
        <taxon>Zoopagomycota</taxon>
        <taxon>Entomophthoromycotina</taxon>
        <taxon>Basidiobolomycetes</taxon>
        <taxon>Basidiobolales</taxon>
        <taxon>Basidiobolaceae</taxon>
        <taxon>Basidiobolus</taxon>
    </lineage>
</organism>
<dbReference type="InterPro" id="IPR036918">
    <property type="entry name" value="Pyrv_Knase_C_sf"/>
</dbReference>
<evidence type="ECO:0000313" key="3">
    <source>
        <dbReference type="Proteomes" id="UP001479436"/>
    </source>
</evidence>
<dbReference type="InterPro" id="IPR001697">
    <property type="entry name" value="Pyr_Knase"/>
</dbReference>